<sequence length="154" mass="16774">MLVTQRWSASSSPLTAAGCSRTAARSCPGRAAACWNFMILNISKATRKENTGSVTPSNVLMTHRCTDSEGEKNAGFDVLYHNMKHGQLAPKELAEFVRERCAELKSKKAAESLAACVEKFNRVGGEFEQKMSESSQVGARPPCEAFCLYFSLSA</sequence>
<dbReference type="GO" id="GO:0005905">
    <property type="term" value="C:clathrin-coated pit"/>
    <property type="evidence" value="ECO:0007669"/>
    <property type="project" value="TreeGrafter"/>
</dbReference>
<gene>
    <name evidence="1" type="primary">fcho1_1</name>
    <name evidence="1" type="ORF">EYF80_061334</name>
</gene>
<comment type="caution">
    <text evidence="1">The sequence shown here is derived from an EMBL/GenBank/DDBJ whole genome shotgun (WGS) entry which is preliminary data.</text>
</comment>
<dbReference type="PANTHER" id="PTHR23065">
    <property type="entry name" value="PROLINE-SERINE-THREONINE PHOSPHATASE INTERACTING PROTEIN 1"/>
    <property type="match status" value="1"/>
</dbReference>
<reference evidence="1 2" key="1">
    <citation type="submission" date="2019-03" db="EMBL/GenBank/DDBJ databases">
        <title>First draft genome of Liparis tanakae, snailfish: a comprehensive survey of snailfish specific genes.</title>
        <authorList>
            <person name="Kim W."/>
            <person name="Song I."/>
            <person name="Jeong J.-H."/>
            <person name="Kim D."/>
            <person name="Kim S."/>
            <person name="Ryu S."/>
            <person name="Song J.Y."/>
            <person name="Lee S.K."/>
        </authorList>
    </citation>
    <scope>NUCLEOTIDE SEQUENCE [LARGE SCALE GENOMIC DNA]</scope>
    <source>
        <tissue evidence="1">Muscle</tissue>
    </source>
</reference>
<dbReference type="Proteomes" id="UP000314294">
    <property type="component" value="Unassembled WGS sequence"/>
</dbReference>
<keyword evidence="2" id="KW-1185">Reference proteome</keyword>
<evidence type="ECO:0000313" key="2">
    <source>
        <dbReference type="Proteomes" id="UP000314294"/>
    </source>
</evidence>
<dbReference type="GO" id="GO:0030136">
    <property type="term" value="C:clathrin-coated vesicle"/>
    <property type="evidence" value="ECO:0007669"/>
    <property type="project" value="TreeGrafter"/>
</dbReference>
<dbReference type="GO" id="GO:0048268">
    <property type="term" value="P:clathrin coat assembly"/>
    <property type="evidence" value="ECO:0007669"/>
    <property type="project" value="TreeGrafter"/>
</dbReference>
<accession>A0A4Z2EI95</accession>
<dbReference type="EMBL" id="SRLO01006810">
    <property type="protein sequence ID" value="TNN28519.1"/>
    <property type="molecule type" value="Genomic_DNA"/>
</dbReference>
<dbReference type="PANTHER" id="PTHR23065:SF6">
    <property type="entry name" value="F-BAR DOMAIN ONLY PROTEIN 1"/>
    <property type="match status" value="1"/>
</dbReference>
<dbReference type="InterPro" id="IPR027267">
    <property type="entry name" value="AH/BAR_dom_sf"/>
</dbReference>
<dbReference type="PROSITE" id="PS51257">
    <property type="entry name" value="PROKAR_LIPOPROTEIN"/>
    <property type="match status" value="1"/>
</dbReference>
<dbReference type="AlphaFoldDB" id="A0A4Z2EI95"/>
<dbReference type="GO" id="GO:0005886">
    <property type="term" value="C:plasma membrane"/>
    <property type="evidence" value="ECO:0007669"/>
    <property type="project" value="TreeGrafter"/>
</dbReference>
<proteinExistence type="predicted"/>
<protein>
    <submittedName>
        <fullName evidence="1">F-BAR domain only protein 1</fullName>
    </submittedName>
</protein>
<dbReference type="OrthoDB" id="5593455at2759"/>
<name>A0A4Z2EI95_9TELE</name>
<organism evidence="1 2">
    <name type="scientific">Liparis tanakae</name>
    <name type="common">Tanaka's snailfish</name>
    <dbReference type="NCBI Taxonomy" id="230148"/>
    <lineage>
        <taxon>Eukaryota</taxon>
        <taxon>Metazoa</taxon>
        <taxon>Chordata</taxon>
        <taxon>Craniata</taxon>
        <taxon>Vertebrata</taxon>
        <taxon>Euteleostomi</taxon>
        <taxon>Actinopterygii</taxon>
        <taxon>Neopterygii</taxon>
        <taxon>Teleostei</taxon>
        <taxon>Neoteleostei</taxon>
        <taxon>Acanthomorphata</taxon>
        <taxon>Eupercaria</taxon>
        <taxon>Perciformes</taxon>
        <taxon>Cottioidei</taxon>
        <taxon>Cottales</taxon>
        <taxon>Liparidae</taxon>
        <taxon>Liparis</taxon>
    </lineage>
</organism>
<dbReference type="GO" id="GO:0072583">
    <property type="term" value="P:clathrin-dependent endocytosis"/>
    <property type="evidence" value="ECO:0007669"/>
    <property type="project" value="TreeGrafter"/>
</dbReference>
<dbReference type="Gene3D" id="1.20.1270.60">
    <property type="entry name" value="Arfaptin homology (AH) domain/BAR domain"/>
    <property type="match status" value="1"/>
</dbReference>
<evidence type="ECO:0000313" key="1">
    <source>
        <dbReference type="EMBL" id="TNN28519.1"/>
    </source>
</evidence>